<gene>
    <name evidence="1" type="ORF">SDC9_106201</name>
</gene>
<reference evidence="1" key="1">
    <citation type="submission" date="2019-08" db="EMBL/GenBank/DDBJ databases">
        <authorList>
            <person name="Kucharzyk K."/>
            <person name="Murdoch R.W."/>
            <person name="Higgins S."/>
            <person name="Loffler F."/>
        </authorList>
    </citation>
    <scope>NUCLEOTIDE SEQUENCE</scope>
</reference>
<sequence length="81" mass="8939">MGSRDEDAMTLVEGNQTALDCFLDSGRDGFILAQNGQKLILGCFALYFFYRQDVEGIILDGTADDLSFYFVSDGHQIGQFG</sequence>
<organism evidence="1">
    <name type="scientific">bioreactor metagenome</name>
    <dbReference type="NCBI Taxonomy" id="1076179"/>
    <lineage>
        <taxon>unclassified sequences</taxon>
        <taxon>metagenomes</taxon>
        <taxon>ecological metagenomes</taxon>
    </lineage>
</organism>
<dbReference type="EMBL" id="VSSQ01017252">
    <property type="protein sequence ID" value="MPM59361.1"/>
    <property type="molecule type" value="Genomic_DNA"/>
</dbReference>
<name>A0A645B460_9ZZZZ</name>
<protein>
    <submittedName>
        <fullName evidence="1">Uncharacterized protein</fullName>
    </submittedName>
</protein>
<accession>A0A645B460</accession>
<proteinExistence type="predicted"/>
<evidence type="ECO:0000313" key="1">
    <source>
        <dbReference type="EMBL" id="MPM59361.1"/>
    </source>
</evidence>
<comment type="caution">
    <text evidence="1">The sequence shown here is derived from an EMBL/GenBank/DDBJ whole genome shotgun (WGS) entry which is preliminary data.</text>
</comment>
<dbReference type="AlphaFoldDB" id="A0A645B460"/>